<evidence type="ECO:0000313" key="3">
    <source>
        <dbReference type="Proteomes" id="UP000077202"/>
    </source>
</evidence>
<comment type="caution">
    <text evidence="2">The sequence shown here is derived from an EMBL/GenBank/DDBJ whole genome shotgun (WGS) entry which is preliminary data.</text>
</comment>
<name>A0A176WIP0_MARPO</name>
<protein>
    <submittedName>
        <fullName evidence="2">Uncharacterized protein</fullName>
    </submittedName>
</protein>
<feature type="region of interest" description="Disordered" evidence="1">
    <location>
        <begin position="73"/>
        <end position="108"/>
    </location>
</feature>
<reference evidence="2" key="1">
    <citation type="submission" date="2016-03" db="EMBL/GenBank/DDBJ databases">
        <title>Mechanisms controlling the formation of the plant cell surface in tip-growing cells are functionally conserved among land plants.</title>
        <authorList>
            <person name="Honkanen S."/>
            <person name="Jones V.A."/>
            <person name="Morieri G."/>
            <person name="Champion C."/>
            <person name="Hetherington A.J."/>
            <person name="Kelly S."/>
            <person name="Saint-Marcoux D."/>
            <person name="Proust H."/>
            <person name="Prescott H."/>
            <person name="Dolan L."/>
        </authorList>
    </citation>
    <scope>NUCLEOTIDE SEQUENCE [LARGE SCALE GENOMIC DNA]</scope>
    <source>
        <tissue evidence="2">Whole gametophyte</tissue>
    </source>
</reference>
<evidence type="ECO:0000256" key="1">
    <source>
        <dbReference type="SAM" id="MobiDB-lite"/>
    </source>
</evidence>
<sequence length="175" mass="20034">MEAGWWSSLGQERPGHGIHYSNRVSVISAGYRYRELNECRRIEWLCEWMNEGVRSSGYDAQMNPDRFTALEESQGRMNSQMNRPRRPSHWTIVSMPRPRDGDGDRNRNGDPITASCAMAGWLAGELCSIGDFLYRFCVMRRGALRKDPDVPKPLIIIIEARPLAFGRNASEKQDN</sequence>
<feature type="compositionally biased region" description="Basic and acidic residues" evidence="1">
    <location>
        <begin position="97"/>
        <end position="108"/>
    </location>
</feature>
<organism evidence="2 3">
    <name type="scientific">Marchantia polymorpha subsp. ruderalis</name>
    <dbReference type="NCBI Taxonomy" id="1480154"/>
    <lineage>
        <taxon>Eukaryota</taxon>
        <taxon>Viridiplantae</taxon>
        <taxon>Streptophyta</taxon>
        <taxon>Embryophyta</taxon>
        <taxon>Marchantiophyta</taxon>
        <taxon>Marchantiopsida</taxon>
        <taxon>Marchantiidae</taxon>
        <taxon>Marchantiales</taxon>
        <taxon>Marchantiaceae</taxon>
        <taxon>Marchantia</taxon>
    </lineage>
</organism>
<keyword evidence="3" id="KW-1185">Reference proteome</keyword>
<dbReference type="Proteomes" id="UP000077202">
    <property type="component" value="Unassembled WGS sequence"/>
</dbReference>
<dbReference type="EMBL" id="LVLJ01000808">
    <property type="protein sequence ID" value="OAE32513.1"/>
    <property type="molecule type" value="Genomic_DNA"/>
</dbReference>
<evidence type="ECO:0000313" key="2">
    <source>
        <dbReference type="EMBL" id="OAE32513.1"/>
    </source>
</evidence>
<accession>A0A176WIP0</accession>
<dbReference type="AlphaFoldDB" id="A0A176WIP0"/>
<gene>
    <name evidence="2" type="ORF">AXG93_3242s1350</name>
</gene>
<proteinExistence type="predicted"/>